<name>A0A378SW34_9MYCO</name>
<dbReference type="PROSITE" id="PS50113">
    <property type="entry name" value="PAC"/>
    <property type="match status" value="1"/>
</dbReference>
<dbReference type="Pfam" id="PF00989">
    <property type="entry name" value="PAS"/>
    <property type="match status" value="1"/>
</dbReference>
<dbReference type="SUPFAM" id="SSF55785">
    <property type="entry name" value="PYP-like sensor domain (PAS domain)"/>
    <property type="match status" value="1"/>
</dbReference>
<dbReference type="Gene3D" id="3.30.70.270">
    <property type="match status" value="1"/>
</dbReference>
<dbReference type="InterPro" id="IPR035965">
    <property type="entry name" value="PAS-like_dom_sf"/>
</dbReference>
<dbReference type="InterPro" id="IPR052155">
    <property type="entry name" value="Biofilm_reg_signaling"/>
</dbReference>
<dbReference type="PROSITE" id="PS50887">
    <property type="entry name" value="GGDEF"/>
    <property type="match status" value="1"/>
</dbReference>
<dbReference type="PANTHER" id="PTHR44757:SF2">
    <property type="entry name" value="BIOFILM ARCHITECTURE MAINTENANCE PROTEIN MBAA"/>
    <property type="match status" value="1"/>
</dbReference>
<evidence type="ECO:0000259" key="4">
    <source>
        <dbReference type="PROSITE" id="PS50883"/>
    </source>
</evidence>
<proteinExistence type="predicted"/>
<evidence type="ECO:0000313" key="7">
    <source>
        <dbReference type="Proteomes" id="UP000254291"/>
    </source>
</evidence>
<dbReference type="EC" id="3.1.4.52" evidence="6"/>
<dbReference type="PANTHER" id="PTHR44757">
    <property type="entry name" value="DIGUANYLATE CYCLASE DGCP"/>
    <property type="match status" value="1"/>
</dbReference>
<dbReference type="SUPFAM" id="SSF55073">
    <property type="entry name" value="Nucleotide cyclase"/>
    <property type="match status" value="1"/>
</dbReference>
<dbReference type="Gene3D" id="3.40.50.2300">
    <property type="match status" value="1"/>
</dbReference>
<dbReference type="SUPFAM" id="SSF52172">
    <property type="entry name" value="CheY-like"/>
    <property type="match status" value="1"/>
</dbReference>
<organism evidence="6 7">
    <name type="scientific">Mycolicibacterium gilvum</name>
    <dbReference type="NCBI Taxonomy" id="1804"/>
    <lineage>
        <taxon>Bacteria</taxon>
        <taxon>Bacillati</taxon>
        <taxon>Actinomycetota</taxon>
        <taxon>Actinomycetes</taxon>
        <taxon>Mycobacteriales</taxon>
        <taxon>Mycobacteriaceae</taxon>
        <taxon>Mycolicibacterium</taxon>
    </lineage>
</organism>
<dbReference type="SMART" id="SM00267">
    <property type="entry name" value="GGDEF"/>
    <property type="match status" value="1"/>
</dbReference>
<dbReference type="PROSITE" id="PS50110">
    <property type="entry name" value="RESPONSE_REGULATORY"/>
    <property type="match status" value="1"/>
</dbReference>
<dbReference type="Gene3D" id="3.20.20.450">
    <property type="entry name" value="EAL domain"/>
    <property type="match status" value="1"/>
</dbReference>
<dbReference type="NCBIfam" id="TIGR00229">
    <property type="entry name" value="sensory_box"/>
    <property type="match status" value="1"/>
</dbReference>
<dbReference type="AlphaFoldDB" id="A0A378SW34"/>
<feature type="domain" description="EAL" evidence="4">
    <location>
        <begin position="622"/>
        <end position="872"/>
    </location>
</feature>
<gene>
    <name evidence="6" type="primary">gmr_2</name>
    <name evidence="6" type="ORF">NCTC10742_05568</name>
</gene>
<sequence length="874" mass="94928">MEVGVLVPGGAQERMAISVLMDEAPAVEDAQRVLIVDDDARLRDLLCTVLTPLDCDIVQAGSGEEALTVLLERQVAVIVLDINMPGMDGFETAQLIRDVDELASTPIIFLTGQAEAGDLHRGYDLGAVDFLVKPVGRQVFYAKVKALLELDQSFARLRSEAAKLHEEQLQAARAAEIRQRDELAITRRREKLTNIFAEASIDLPSLERTIVTELSQMFDAECVLRLPTPDHGWHESLSHTESRGALELLQALMADTDAEAIARAANYDAVMVEELTARSQRFGVVCIGRADGPPFSETEAALFRGASAAAALAISNATLYRVQAEYAAVMQATGDAILAVDVSGVIRSCNKAAASLFTAGQDTDALLGRSIVELAVDAERGRMQEHLDDALTTRQEVSLEMTLAAHDGRHVEVMITLSPIGDSVDLLVAVVVHDLTEIKHAQTEIRHLASHDPLTDLANRRQLTDRLAALARNRTSMATLVALVYVDVNHFKAVNDTYGHDTGDELLLAVATRLRSAVSEDTLVCRIGGDEFVIVLEDVLSSAAAVAAGDRILELVQGQPVHCGSAILQPSISMGISCLGATAHTPEELLTQADMAMFEAKKSQSQVCVLYTDAIGSRQQGKVNLRTEVVEAIARSDLRMVYQPIVNCETNTTFGVEALLRWRVGGVDVPASEIIALAEDAGQAAPLGRWVLARSLTDYASLGRDDLKLHVNVSPEQVLDCTFLEHLFSTTRDSSVPAGNVCLELTERAFHRDPKPAHVALRNARDHGFSLAMDDFGVEYASLINLVHVPVDWLKIDRSFIADVLDNERTQRLVRSQIAVAECMQVGLIAEGVENQRQADWLRDAGCVLQQGFLYSHPLEVTDLGGFLGSVDEN</sequence>
<dbReference type="GO" id="GO:0006355">
    <property type="term" value="P:regulation of DNA-templated transcription"/>
    <property type="evidence" value="ECO:0007669"/>
    <property type="project" value="InterPro"/>
</dbReference>
<feature type="domain" description="GGDEF" evidence="5">
    <location>
        <begin position="479"/>
        <end position="614"/>
    </location>
</feature>
<dbReference type="InterPro" id="IPR011006">
    <property type="entry name" value="CheY-like_superfamily"/>
</dbReference>
<evidence type="ECO:0000259" key="5">
    <source>
        <dbReference type="PROSITE" id="PS50887"/>
    </source>
</evidence>
<dbReference type="SUPFAM" id="SSF141868">
    <property type="entry name" value="EAL domain-like"/>
    <property type="match status" value="1"/>
</dbReference>
<dbReference type="InterPro" id="IPR029787">
    <property type="entry name" value="Nucleotide_cyclase"/>
</dbReference>
<dbReference type="InterPro" id="IPR001633">
    <property type="entry name" value="EAL_dom"/>
</dbReference>
<dbReference type="Pfam" id="PF00990">
    <property type="entry name" value="GGDEF"/>
    <property type="match status" value="1"/>
</dbReference>
<dbReference type="CDD" id="cd01948">
    <property type="entry name" value="EAL"/>
    <property type="match status" value="1"/>
</dbReference>
<dbReference type="Gene3D" id="3.30.450.20">
    <property type="entry name" value="PAS domain"/>
    <property type="match status" value="1"/>
</dbReference>
<dbReference type="InterPro" id="IPR043128">
    <property type="entry name" value="Rev_trsase/Diguanyl_cyclase"/>
</dbReference>
<protein>
    <submittedName>
        <fullName evidence="6">Response regulator receiver modulated diguanylate cyclase/phosphodiesterase with PAS/PAC sensor(S)</fullName>
        <ecNumber evidence="6">3.1.4.52</ecNumber>
    </submittedName>
</protein>
<dbReference type="CDD" id="cd01949">
    <property type="entry name" value="GGDEF"/>
    <property type="match status" value="1"/>
</dbReference>
<dbReference type="PROSITE" id="PS50883">
    <property type="entry name" value="EAL"/>
    <property type="match status" value="1"/>
</dbReference>
<dbReference type="SMART" id="SM00091">
    <property type="entry name" value="PAS"/>
    <property type="match status" value="1"/>
</dbReference>
<dbReference type="InterPro" id="IPR000014">
    <property type="entry name" value="PAS"/>
</dbReference>
<dbReference type="SUPFAM" id="SSF55781">
    <property type="entry name" value="GAF domain-like"/>
    <property type="match status" value="1"/>
</dbReference>
<dbReference type="InterPro" id="IPR000160">
    <property type="entry name" value="GGDEF_dom"/>
</dbReference>
<feature type="domain" description="Response regulatory" evidence="2">
    <location>
        <begin position="32"/>
        <end position="148"/>
    </location>
</feature>
<evidence type="ECO:0000313" key="6">
    <source>
        <dbReference type="EMBL" id="STZ46298.1"/>
    </source>
</evidence>
<dbReference type="Pfam" id="PF00563">
    <property type="entry name" value="EAL"/>
    <property type="match status" value="1"/>
</dbReference>
<dbReference type="Proteomes" id="UP000254291">
    <property type="component" value="Unassembled WGS sequence"/>
</dbReference>
<feature type="modified residue" description="4-aspartylphosphate" evidence="1">
    <location>
        <position position="81"/>
    </location>
</feature>
<dbReference type="InterPro" id="IPR035919">
    <property type="entry name" value="EAL_sf"/>
</dbReference>
<dbReference type="InterPro" id="IPR000700">
    <property type="entry name" value="PAS-assoc_C"/>
</dbReference>
<dbReference type="InterPro" id="IPR013767">
    <property type="entry name" value="PAS_fold"/>
</dbReference>
<dbReference type="GO" id="GO:0071111">
    <property type="term" value="F:cyclic-guanylate-specific phosphodiesterase activity"/>
    <property type="evidence" value="ECO:0007669"/>
    <property type="project" value="UniProtKB-EC"/>
</dbReference>
<dbReference type="InterPro" id="IPR029016">
    <property type="entry name" value="GAF-like_dom_sf"/>
</dbReference>
<reference evidence="6 7" key="1">
    <citation type="submission" date="2018-06" db="EMBL/GenBank/DDBJ databases">
        <authorList>
            <consortium name="Pathogen Informatics"/>
            <person name="Doyle S."/>
        </authorList>
    </citation>
    <scope>NUCLEOTIDE SEQUENCE [LARGE SCALE GENOMIC DNA]</scope>
    <source>
        <strain evidence="6 7">NCTC10742</strain>
    </source>
</reference>
<dbReference type="InterPro" id="IPR001789">
    <property type="entry name" value="Sig_transdc_resp-reg_receiver"/>
</dbReference>
<feature type="domain" description="PAC" evidence="3">
    <location>
        <begin position="397"/>
        <end position="447"/>
    </location>
</feature>
<dbReference type="EMBL" id="UGQM01000001">
    <property type="protein sequence ID" value="STZ46298.1"/>
    <property type="molecule type" value="Genomic_DNA"/>
</dbReference>
<dbReference type="GO" id="GO:0000160">
    <property type="term" value="P:phosphorelay signal transduction system"/>
    <property type="evidence" value="ECO:0007669"/>
    <property type="project" value="InterPro"/>
</dbReference>
<dbReference type="SMART" id="SM00448">
    <property type="entry name" value="REC"/>
    <property type="match status" value="1"/>
</dbReference>
<accession>A0A378SW34</accession>
<keyword evidence="6" id="KW-0378">Hydrolase</keyword>
<evidence type="ECO:0000256" key="1">
    <source>
        <dbReference type="PROSITE-ProRule" id="PRU00169"/>
    </source>
</evidence>
<evidence type="ECO:0000259" key="3">
    <source>
        <dbReference type="PROSITE" id="PS50113"/>
    </source>
</evidence>
<dbReference type="Pfam" id="PF00072">
    <property type="entry name" value="Response_reg"/>
    <property type="match status" value="1"/>
</dbReference>
<dbReference type="NCBIfam" id="TIGR00254">
    <property type="entry name" value="GGDEF"/>
    <property type="match status" value="1"/>
</dbReference>
<dbReference type="SMART" id="SM00052">
    <property type="entry name" value="EAL"/>
    <property type="match status" value="1"/>
</dbReference>
<evidence type="ECO:0000259" key="2">
    <source>
        <dbReference type="PROSITE" id="PS50110"/>
    </source>
</evidence>
<keyword evidence="1" id="KW-0597">Phosphoprotein</keyword>
<dbReference type="Gene3D" id="3.30.450.40">
    <property type="match status" value="1"/>
</dbReference>